<dbReference type="SMART" id="SM00982">
    <property type="entry name" value="TRCF"/>
    <property type="match status" value="1"/>
</dbReference>
<keyword evidence="1 9" id="KW-0963">Cytoplasm</keyword>
<dbReference type="Pfam" id="PF00270">
    <property type="entry name" value="DEAD"/>
    <property type="match status" value="1"/>
</dbReference>
<dbReference type="Pfam" id="PF17757">
    <property type="entry name" value="UvrB_inter"/>
    <property type="match status" value="1"/>
</dbReference>
<dbReference type="PANTHER" id="PTHR47964:SF1">
    <property type="entry name" value="ATP-DEPENDENT DNA HELICASE HOMOLOG RECG, CHLOROPLASTIC"/>
    <property type="match status" value="1"/>
</dbReference>
<evidence type="ECO:0000256" key="5">
    <source>
        <dbReference type="ARBA" id="ARBA00022806"/>
    </source>
</evidence>
<dbReference type="InterPro" id="IPR005118">
    <property type="entry name" value="TRCF_C"/>
</dbReference>
<dbReference type="Gene3D" id="3.30.2060.10">
    <property type="entry name" value="Penicillin-binding protein 1b domain"/>
    <property type="match status" value="1"/>
</dbReference>
<evidence type="ECO:0000256" key="10">
    <source>
        <dbReference type="SAM" id="Coils"/>
    </source>
</evidence>
<reference evidence="13 14" key="1">
    <citation type="submission" date="2014-02" db="EMBL/GenBank/DDBJ databases">
        <title>Diversity of Thermotogales isolates from hydrothermal vents.</title>
        <authorList>
            <person name="Haverkamp T.H.A."/>
            <person name="Lossouarn J."/>
            <person name="Geslin C."/>
            <person name="Nesbo C.L."/>
        </authorList>
    </citation>
    <scope>NUCLEOTIDE SEQUENCE [LARGE SCALE GENOMIC DNA]</scope>
    <source>
        <strain evidence="13 14">431</strain>
    </source>
</reference>
<dbReference type="Gene3D" id="3.40.50.11180">
    <property type="match status" value="1"/>
</dbReference>
<keyword evidence="10" id="KW-0175">Coiled coil</keyword>
<keyword evidence="7 9" id="KW-0238">DNA-binding</keyword>
<evidence type="ECO:0000256" key="6">
    <source>
        <dbReference type="ARBA" id="ARBA00022840"/>
    </source>
</evidence>
<protein>
    <recommendedName>
        <fullName evidence="9">Transcription-repair-coupling factor</fullName>
        <shortName evidence="9">TRCF</shortName>
        <ecNumber evidence="9">3.6.4.-</ecNumber>
    </recommendedName>
</protein>
<evidence type="ECO:0000256" key="8">
    <source>
        <dbReference type="ARBA" id="ARBA00023204"/>
    </source>
</evidence>
<dbReference type="CDD" id="cd17991">
    <property type="entry name" value="DEXHc_TRCF"/>
    <property type="match status" value="1"/>
</dbReference>
<proteinExistence type="inferred from homology"/>
<evidence type="ECO:0000256" key="3">
    <source>
        <dbReference type="ARBA" id="ARBA00022763"/>
    </source>
</evidence>
<accession>A0ABM6GGH3</accession>
<dbReference type="InterPro" id="IPR014001">
    <property type="entry name" value="Helicase_ATP-bd"/>
</dbReference>
<dbReference type="SMART" id="SM00490">
    <property type="entry name" value="HELICc"/>
    <property type="match status" value="1"/>
</dbReference>
<feature type="coiled-coil region" evidence="10">
    <location>
        <begin position="334"/>
        <end position="361"/>
    </location>
</feature>
<dbReference type="RefSeq" id="WP_012058048.1">
    <property type="nucleotide sequence ID" value="NZ_CP007389.1"/>
</dbReference>
<dbReference type="Pfam" id="PF03461">
    <property type="entry name" value="TRCF"/>
    <property type="match status" value="1"/>
</dbReference>
<keyword evidence="2 9" id="KW-0547">Nucleotide-binding</keyword>
<dbReference type="Gene3D" id="2.40.10.170">
    <property type="match status" value="1"/>
</dbReference>
<comment type="similarity">
    <text evidence="9">In the C-terminal section; belongs to the helicase family. RecG subfamily.</text>
</comment>
<evidence type="ECO:0000256" key="9">
    <source>
        <dbReference type="HAMAP-Rule" id="MF_00969"/>
    </source>
</evidence>
<dbReference type="Gene3D" id="3.40.50.300">
    <property type="entry name" value="P-loop containing nucleotide triphosphate hydrolases"/>
    <property type="match status" value="2"/>
</dbReference>
<dbReference type="SUPFAM" id="SSF52540">
    <property type="entry name" value="P-loop containing nucleoside triphosphate hydrolases"/>
    <property type="match status" value="2"/>
</dbReference>
<dbReference type="SMART" id="SM01058">
    <property type="entry name" value="CarD_TRCF"/>
    <property type="match status" value="1"/>
</dbReference>
<dbReference type="Proteomes" id="UP000185490">
    <property type="component" value="Chromosome"/>
</dbReference>
<dbReference type="SUPFAM" id="SSF143517">
    <property type="entry name" value="TRCF domain-like"/>
    <property type="match status" value="1"/>
</dbReference>
<dbReference type="HAMAP" id="MF_00969">
    <property type="entry name" value="TRCF"/>
    <property type="match status" value="1"/>
</dbReference>
<dbReference type="SMART" id="SM00487">
    <property type="entry name" value="DEXDc"/>
    <property type="match status" value="1"/>
</dbReference>
<keyword evidence="5" id="KW-0347">Helicase</keyword>
<keyword evidence="8 9" id="KW-0234">DNA repair</keyword>
<evidence type="ECO:0000256" key="7">
    <source>
        <dbReference type="ARBA" id="ARBA00023125"/>
    </source>
</evidence>
<dbReference type="NCBIfam" id="TIGR00580">
    <property type="entry name" value="mfd"/>
    <property type="match status" value="1"/>
</dbReference>
<dbReference type="PANTHER" id="PTHR47964">
    <property type="entry name" value="ATP-DEPENDENT DNA HELICASE HOMOLOG RECG, CHLOROPLASTIC"/>
    <property type="match status" value="1"/>
</dbReference>
<gene>
    <name evidence="9" type="primary">mfd</name>
    <name evidence="13" type="ORF">BW47_09750</name>
</gene>
<dbReference type="InterPro" id="IPR036101">
    <property type="entry name" value="CarD-like/TRCF_RID_sf"/>
</dbReference>
<dbReference type="SUPFAM" id="SSF141259">
    <property type="entry name" value="CarD-like"/>
    <property type="match status" value="1"/>
</dbReference>
<evidence type="ECO:0000313" key="14">
    <source>
        <dbReference type="Proteomes" id="UP000185490"/>
    </source>
</evidence>
<evidence type="ECO:0000259" key="12">
    <source>
        <dbReference type="PROSITE" id="PS51194"/>
    </source>
</evidence>
<dbReference type="Pfam" id="PF02559">
    <property type="entry name" value="CarD_TRCF_RID"/>
    <property type="match status" value="1"/>
</dbReference>
<evidence type="ECO:0000256" key="2">
    <source>
        <dbReference type="ARBA" id="ARBA00022741"/>
    </source>
</evidence>
<dbReference type="EC" id="3.6.4.-" evidence="9"/>
<feature type="domain" description="Helicase ATP-binding" evidence="11">
    <location>
        <begin position="402"/>
        <end position="562"/>
    </location>
</feature>
<organism evidence="13 14">
    <name type="scientific">Thermosipho melanesiensis</name>
    <dbReference type="NCBI Taxonomy" id="46541"/>
    <lineage>
        <taxon>Bacteria</taxon>
        <taxon>Thermotogati</taxon>
        <taxon>Thermotogota</taxon>
        <taxon>Thermotogae</taxon>
        <taxon>Thermotogales</taxon>
        <taxon>Fervidobacteriaceae</taxon>
        <taxon>Thermosipho</taxon>
    </lineage>
</organism>
<dbReference type="InterPro" id="IPR037235">
    <property type="entry name" value="TRCF-like_C_D7"/>
</dbReference>
<dbReference type="InterPro" id="IPR047112">
    <property type="entry name" value="RecG/Mfd"/>
</dbReference>
<evidence type="ECO:0000259" key="11">
    <source>
        <dbReference type="PROSITE" id="PS51192"/>
    </source>
</evidence>
<dbReference type="Pfam" id="PF00271">
    <property type="entry name" value="Helicase_C"/>
    <property type="match status" value="1"/>
</dbReference>
<dbReference type="InterPro" id="IPR003711">
    <property type="entry name" value="CarD-like/TRCF_RID"/>
</dbReference>
<comment type="subcellular location">
    <subcellularLocation>
        <location evidence="9">Cytoplasm</location>
    </subcellularLocation>
</comment>
<comment type="similarity">
    <text evidence="9">In the N-terminal section; belongs to the UvrB family.</text>
</comment>
<keyword evidence="6 9" id="KW-0067">ATP-binding</keyword>
<sequence>MNKILILPNEKDCNIEGYLYIPSYDVFPFEKINNSWFVRSQRIYALYLALKNNLKATATLYSITRYVMPPDILKKHIFELKIGDKITSPEVLFSNLGYERVFNVTDGGQFSTRGDIIDFLGPNQIPTRIELFDNIIEDIRTFDIATQKSIKKLEYAIILPAKEYIEPVLHETILGEKYKGTFLDYNITFEVVNKEKVIEEYIKKEREIRELIIDPQLRKKYINFSGIDYNKILEVSKEKILENTKKRKEKASDEINSIPVISQEDFQIGDYVVHKEYGIAKFSGITKITQKNLEREFLILQFKDSKLFVPTDRLDLVQKYIGASETVKLDNLRKSNWIRKVNKAKKEIQNTVKELLRLNALRKMTKGLPLPGDPELEKEFANTFPHIETEDQLKAIEEVSEDLSADKNMDRLIAGDAGYGKTEVAMRAAFKTVVSGKQVALLVPTTVLARQHFENFQKRFKKFGIKVELYDNSLTPKQKENVKENVKKGITDIVIGTHGIIASMKFSDLGLLIIDEEQKFGVHQKESFKKIRVNINILSMSATPIPRTLHMALSGIKDMSILKTPPIGRKNIQVFVSKFDERIARQAILREVNRGGQVLYVHNRVNTIKDVADNLKKIVPEVKIEIAHGQMSKRKMEKIIKEFYDGNLDVLVSTSIIENGIDIPNANTLIVDDSHRYGLSQLYQLRGRVGRSEKRAFAYFFHPSKINKTAQERLKAIKEIMGPGSGLQIALKDMEIRGIGNILGLEQHGFINDIGLNYYLEILNEVLSNLEGKIEPKINTELIGMKGSIVIPENYVSDPVERLRLYRRISSLSTEKEVDEILNELEDRFGTPPESVINLLKYTKLRILSSKMGISKVIFNENSIILYSKNNLNLNIPHIYNEKEKAYVIFLSEEEFIEFLK</sequence>
<evidence type="ECO:0000313" key="13">
    <source>
        <dbReference type="EMBL" id="APT74713.1"/>
    </source>
</evidence>
<keyword evidence="14" id="KW-1185">Reference proteome</keyword>
<name>A0ABM6GGH3_9BACT</name>
<dbReference type="InterPro" id="IPR001650">
    <property type="entry name" value="Helicase_C-like"/>
</dbReference>
<evidence type="ECO:0000256" key="4">
    <source>
        <dbReference type="ARBA" id="ARBA00022801"/>
    </source>
</evidence>
<keyword evidence="3 9" id="KW-0227">DNA damage</keyword>
<dbReference type="Gene3D" id="3.90.1150.50">
    <property type="entry name" value="Transcription-repair-coupling factor, D7 domain"/>
    <property type="match status" value="1"/>
</dbReference>
<feature type="domain" description="Helicase C-terminal" evidence="12">
    <location>
        <begin position="571"/>
        <end position="737"/>
    </location>
</feature>
<comment type="function">
    <text evidence="9">Couples transcription and DNA repair by recognizing RNA polymerase (RNAP) stalled at DNA lesions. Mediates ATP-dependent release of RNAP and its truncated transcript from the DNA, and recruitment of nucleotide excision repair machinery to the damaged site.</text>
</comment>
<dbReference type="PROSITE" id="PS51194">
    <property type="entry name" value="HELICASE_CTER"/>
    <property type="match status" value="1"/>
</dbReference>
<dbReference type="InterPro" id="IPR041471">
    <property type="entry name" value="UvrB_inter"/>
</dbReference>
<dbReference type="InterPro" id="IPR004576">
    <property type="entry name" value="Mfd"/>
</dbReference>
<keyword evidence="4 9" id="KW-0378">Hydrolase</keyword>
<dbReference type="PROSITE" id="PS51192">
    <property type="entry name" value="HELICASE_ATP_BIND_1"/>
    <property type="match status" value="1"/>
</dbReference>
<evidence type="ECO:0000256" key="1">
    <source>
        <dbReference type="ARBA" id="ARBA00022490"/>
    </source>
</evidence>
<dbReference type="EMBL" id="CP007389">
    <property type="protein sequence ID" value="APT74713.1"/>
    <property type="molecule type" value="Genomic_DNA"/>
</dbReference>
<dbReference type="InterPro" id="IPR027417">
    <property type="entry name" value="P-loop_NTPase"/>
</dbReference>
<dbReference type="InterPro" id="IPR011545">
    <property type="entry name" value="DEAD/DEAH_box_helicase_dom"/>
</dbReference>